<keyword evidence="18" id="KW-1185">Reference proteome</keyword>
<feature type="region of interest" description="Disordered" evidence="14">
    <location>
        <begin position="745"/>
        <end position="765"/>
    </location>
</feature>
<evidence type="ECO:0000256" key="5">
    <source>
        <dbReference type="ARBA" id="ARBA00008779"/>
    </source>
</evidence>
<keyword evidence="13" id="KW-0175">Coiled coil</keyword>
<dbReference type="InterPro" id="IPR017850">
    <property type="entry name" value="Alkaline_phosphatase_core_sf"/>
</dbReference>
<keyword evidence="6" id="KW-0479">Metal-binding</keyword>
<evidence type="ECO:0000259" key="16">
    <source>
        <dbReference type="Pfam" id="PF00884"/>
    </source>
</evidence>
<dbReference type="InterPro" id="IPR024607">
    <property type="entry name" value="Sulfatase_CS"/>
</dbReference>
<accession>A0ABM1S827</accession>
<feature type="domain" description="Sulfatase N-terminal" evidence="16">
    <location>
        <begin position="85"/>
        <end position="416"/>
    </location>
</feature>
<feature type="signal peptide" evidence="15">
    <location>
        <begin position="1"/>
        <end position="25"/>
    </location>
</feature>
<dbReference type="RefSeq" id="XP_022239782.1">
    <property type="nucleotide sequence ID" value="XM_022384074.1"/>
</dbReference>
<reference evidence="19" key="1">
    <citation type="submission" date="2025-08" db="UniProtKB">
        <authorList>
            <consortium name="RefSeq"/>
        </authorList>
    </citation>
    <scope>IDENTIFICATION</scope>
    <source>
        <tissue evidence="19">Muscle</tissue>
    </source>
</reference>
<dbReference type="InterPro" id="IPR024609">
    <property type="entry name" value="Extracellular_sulfatase_C"/>
</dbReference>
<proteinExistence type="inferred from homology"/>
<feature type="chain" id="PRO_5046060990" evidence="15">
    <location>
        <begin position="26"/>
        <end position="962"/>
    </location>
</feature>
<dbReference type="Pfam" id="PF00884">
    <property type="entry name" value="Sulfatase"/>
    <property type="match status" value="1"/>
</dbReference>
<evidence type="ECO:0000256" key="1">
    <source>
        <dbReference type="ARBA" id="ARBA00001913"/>
    </source>
</evidence>
<evidence type="ECO:0000256" key="13">
    <source>
        <dbReference type="SAM" id="Coils"/>
    </source>
</evidence>
<keyword evidence="9" id="KW-0256">Endoplasmic reticulum</keyword>
<sequence length="962" mass="112870">MTLKKPLYLVLIWIVISDVGVVVHSKRIHNQDDTSYESDLLHDQVSWPANGRKSSHHPSYRQNKFSLLRSERRNDQLRRSMDKKPNIILVITDDQDVELGSLNFMPKTLRILGEGGAHFPNAYVTSPMCCPSRSSMLTGLYVHNHNVYTNNDNCSSPQWQQEHETRTFATYLSNAGYQTAYFGKYLNEYNGNYIPPGWREWAGLIRNSRFYNYTINMNGSKIKHGDDYYQDYYPDLIANDSVKFLRLSKQHFANKPVMLVMSFPSPHGPEDSAPQYYHLFHNITTHRTPSWNYAPNNDKQWILRHTGNMEPVHMKFTDILHTKRLQTLQSVDDAIEKLYNELKKLEELENTYIFYTSDHGYHLGQFGLIKGKSQPFEFDVRVPFLVRGPFVPKGVRISDVVLNIDLAPSFLELGGVVPPEHMDGMSIVPLLKDAYEQFSKSRVATKEIKPKKGWRGSFLIERGKGTKDFNTFEPEKIFSKRKMIAEKCGNQEYSSPCQPYQKWECIRDGYRWRVRKCRNVYAHHRRNRNKRRKNCWCVNEGTIRPYTDRALEAKQRVQSEVSFDFLSDTTREFSMNAEERKLQRKFLKEHVRHGFRPIFIGSRKIRDTSGQKPVKSFDGVTQLSHWLDLTVENSVNSEGNSSTEIKWYGEDDLSSSESGDSGELVYRNTKHRISERSVSKLSQSHVYHSNFYSPGCVALSNNSVICVDPVYYDQKIWRKNKNQIDVAIKDLKYKLLELKGLRRQLKKKRPMSGTKNSGYLKQGNDGYPLSFSQRCYCEDDAHQKPKAWKQEQRELRKLARQRIKEARSKQKEKENRRKAKYKKFDCNTDKMNCFTHNNDHWKTPPYWTYGPFCFCQNSNNNTYWCLRTINASHNFLYCEFITGFIMYFDLKMDPYQLTNAVYNLEYFELQDMRRQLNRLRRCTGTQECFITSTLPGLQKDIIIEEETDHGFLVRKGIKDKDK</sequence>
<dbReference type="InterPro" id="IPR000917">
    <property type="entry name" value="Sulfatase_N"/>
</dbReference>
<evidence type="ECO:0000256" key="6">
    <source>
        <dbReference type="ARBA" id="ARBA00022723"/>
    </source>
</evidence>
<dbReference type="Pfam" id="PF12548">
    <property type="entry name" value="DUF3740"/>
    <property type="match status" value="1"/>
</dbReference>
<dbReference type="CDD" id="cd16147">
    <property type="entry name" value="G6S"/>
    <property type="match status" value="1"/>
</dbReference>
<keyword evidence="8" id="KW-0378">Hydrolase</keyword>
<evidence type="ECO:0000256" key="15">
    <source>
        <dbReference type="SAM" id="SignalP"/>
    </source>
</evidence>
<gene>
    <name evidence="19" type="primary">LOC106457974</name>
</gene>
<dbReference type="PANTHER" id="PTHR43108">
    <property type="entry name" value="N-ACETYLGLUCOSAMINE-6-SULFATASE FAMILY MEMBER"/>
    <property type="match status" value="1"/>
</dbReference>
<evidence type="ECO:0000256" key="3">
    <source>
        <dbReference type="ARBA" id="ARBA00004241"/>
    </source>
</evidence>
<feature type="coiled-coil region" evidence="13">
    <location>
        <begin position="789"/>
        <end position="816"/>
    </location>
</feature>
<protein>
    <submittedName>
        <fullName evidence="19">Extracellular sulfatase Sulf-1 homolog isoform X2</fullName>
    </submittedName>
</protein>
<evidence type="ECO:0000256" key="9">
    <source>
        <dbReference type="ARBA" id="ARBA00022824"/>
    </source>
</evidence>
<evidence type="ECO:0000256" key="4">
    <source>
        <dbReference type="ARBA" id="ARBA00004348"/>
    </source>
</evidence>
<evidence type="ECO:0000313" key="18">
    <source>
        <dbReference type="Proteomes" id="UP000694941"/>
    </source>
</evidence>
<keyword evidence="11" id="KW-0333">Golgi apparatus</keyword>
<dbReference type="PANTHER" id="PTHR43108:SF16">
    <property type="entry name" value="EXTRACELLULAR SULFATASE SULF-1 HOMOLOG"/>
    <property type="match status" value="1"/>
</dbReference>
<comment type="cofactor">
    <cofactor evidence="1">
        <name>Ca(2+)</name>
        <dbReference type="ChEBI" id="CHEBI:29108"/>
    </cofactor>
</comment>
<comment type="similarity">
    <text evidence="5">Belongs to the sulfatase family.</text>
</comment>
<evidence type="ECO:0000256" key="11">
    <source>
        <dbReference type="ARBA" id="ARBA00023034"/>
    </source>
</evidence>
<dbReference type="SUPFAM" id="SSF53649">
    <property type="entry name" value="Alkaline phosphatase-like"/>
    <property type="match status" value="2"/>
</dbReference>
<keyword evidence="7 15" id="KW-0732">Signal</keyword>
<organism evidence="18 19">
    <name type="scientific">Limulus polyphemus</name>
    <name type="common">Atlantic horseshoe crab</name>
    <dbReference type="NCBI Taxonomy" id="6850"/>
    <lineage>
        <taxon>Eukaryota</taxon>
        <taxon>Metazoa</taxon>
        <taxon>Ecdysozoa</taxon>
        <taxon>Arthropoda</taxon>
        <taxon>Chelicerata</taxon>
        <taxon>Merostomata</taxon>
        <taxon>Xiphosura</taxon>
        <taxon>Limulidae</taxon>
        <taxon>Limulus</taxon>
    </lineage>
</organism>
<dbReference type="PROSITE" id="PS00523">
    <property type="entry name" value="SULFATASE_1"/>
    <property type="match status" value="1"/>
</dbReference>
<evidence type="ECO:0000256" key="2">
    <source>
        <dbReference type="ARBA" id="ARBA00004240"/>
    </source>
</evidence>
<keyword evidence="10" id="KW-0106">Calcium</keyword>
<evidence type="ECO:0000256" key="10">
    <source>
        <dbReference type="ARBA" id="ARBA00022837"/>
    </source>
</evidence>
<dbReference type="Proteomes" id="UP000694941">
    <property type="component" value="Unplaced"/>
</dbReference>
<evidence type="ECO:0000313" key="19">
    <source>
        <dbReference type="RefSeq" id="XP_022239782.1"/>
    </source>
</evidence>
<name>A0ABM1S827_LIMPO</name>
<evidence type="ECO:0000256" key="7">
    <source>
        <dbReference type="ARBA" id="ARBA00022729"/>
    </source>
</evidence>
<dbReference type="Gene3D" id="3.40.720.10">
    <property type="entry name" value="Alkaline Phosphatase, subunit A"/>
    <property type="match status" value="1"/>
</dbReference>
<keyword evidence="12" id="KW-0325">Glycoprotein</keyword>
<feature type="domain" description="Extracellular sulfatase C-terminal" evidence="17">
    <location>
        <begin position="660"/>
        <end position="751"/>
    </location>
</feature>
<evidence type="ECO:0000256" key="8">
    <source>
        <dbReference type="ARBA" id="ARBA00022801"/>
    </source>
</evidence>
<dbReference type="GeneID" id="106457974"/>
<evidence type="ECO:0000259" key="17">
    <source>
        <dbReference type="Pfam" id="PF12548"/>
    </source>
</evidence>
<evidence type="ECO:0000256" key="12">
    <source>
        <dbReference type="ARBA" id="ARBA00023180"/>
    </source>
</evidence>
<evidence type="ECO:0000256" key="14">
    <source>
        <dbReference type="SAM" id="MobiDB-lite"/>
    </source>
</evidence>
<comment type="subcellular location">
    <subcellularLocation>
        <location evidence="3">Cell surface</location>
    </subcellularLocation>
    <subcellularLocation>
        <location evidence="2">Endoplasmic reticulum</location>
    </subcellularLocation>
    <subcellularLocation>
        <location evidence="4">Golgi apparatus</location>
        <location evidence="4">Golgi stack</location>
    </subcellularLocation>
</comment>